<accession>A0A1W1HJA8</accession>
<evidence type="ECO:0000259" key="5">
    <source>
        <dbReference type="SMART" id="SM00560"/>
    </source>
</evidence>
<feature type="domain" description="LamG-like jellyroll fold" evidence="5">
    <location>
        <begin position="270"/>
        <end position="400"/>
    </location>
</feature>
<dbReference type="InterPro" id="IPR036278">
    <property type="entry name" value="Sialidase_sf"/>
</dbReference>
<protein>
    <recommendedName>
        <fullName evidence="5">LamG-like jellyroll fold domain-containing protein</fullName>
    </recommendedName>
</protein>
<dbReference type="InterPro" id="IPR042229">
    <property type="entry name" value="Listeria/Bacterioides_rpt_sf"/>
</dbReference>
<dbReference type="InterPro" id="IPR013378">
    <property type="entry name" value="InlB-like_B-rpt"/>
</dbReference>
<dbReference type="InterPro" id="IPR013320">
    <property type="entry name" value="ConA-like_dom_sf"/>
</dbReference>
<dbReference type="PANTHER" id="PTHR42535">
    <property type="entry name" value="OOKINETE PROTEIN, PUTATIVE-RELATED"/>
    <property type="match status" value="1"/>
</dbReference>
<feature type="chain" id="PRO_5010729825" description="LamG-like jellyroll fold domain-containing protein" evidence="4">
    <location>
        <begin position="22"/>
        <end position="2190"/>
    </location>
</feature>
<gene>
    <name evidence="6" type="ORF">MTBBW1_760023</name>
</gene>
<dbReference type="STRING" id="1246637.MTBBW1_760023"/>
<comment type="subcellular location">
    <subcellularLocation>
        <location evidence="1">Cell envelope</location>
    </subcellularLocation>
</comment>
<dbReference type="Pfam" id="PF13385">
    <property type="entry name" value="Laminin_G_3"/>
    <property type="match status" value="3"/>
</dbReference>
<evidence type="ECO:0000256" key="1">
    <source>
        <dbReference type="ARBA" id="ARBA00004196"/>
    </source>
</evidence>
<keyword evidence="7" id="KW-1185">Reference proteome</keyword>
<dbReference type="Pfam" id="PF18998">
    <property type="entry name" value="Flg_new_2"/>
    <property type="match status" value="1"/>
</dbReference>
<dbReference type="EMBL" id="FWEV01000321">
    <property type="protein sequence ID" value="SLM32559.1"/>
    <property type="molecule type" value="Genomic_DNA"/>
</dbReference>
<feature type="signal peptide" evidence="4">
    <location>
        <begin position="1"/>
        <end position="21"/>
    </location>
</feature>
<dbReference type="SMART" id="SM00560">
    <property type="entry name" value="LamGL"/>
    <property type="match status" value="3"/>
</dbReference>
<keyword evidence="3" id="KW-1015">Disulfide bond</keyword>
<evidence type="ECO:0000256" key="3">
    <source>
        <dbReference type="ARBA" id="ARBA00023157"/>
    </source>
</evidence>
<dbReference type="RefSeq" id="WP_080802478.1">
    <property type="nucleotide sequence ID" value="NZ_LT828543.1"/>
</dbReference>
<dbReference type="Gene3D" id="2.60.40.4270">
    <property type="entry name" value="Listeria-Bacteroides repeat domain"/>
    <property type="match status" value="2"/>
</dbReference>
<name>A0A1W1HJA8_9BACT</name>
<evidence type="ECO:0000256" key="2">
    <source>
        <dbReference type="ARBA" id="ARBA00022729"/>
    </source>
</evidence>
<feature type="domain" description="LamG-like jellyroll fold" evidence="5">
    <location>
        <begin position="1504"/>
        <end position="1638"/>
    </location>
</feature>
<dbReference type="SUPFAM" id="SSF50939">
    <property type="entry name" value="Sialidases"/>
    <property type="match status" value="1"/>
</dbReference>
<feature type="domain" description="LamG-like jellyroll fold" evidence="5">
    <location>
        <begin position="45"/>
        <end position="185"/>
    </location>
</feature>
<dbReference type="SUPFAM" id="SSF49899">
    <property type="entry name" value="Concanavalin A-like lectins/glucanases"/>
    <property type="match status" value="3"/>
</dbReference>
<dbReference type="PANTHER" id="PTHR42535:SF2">
    <property type="entry name" value="CHROMOSOME UNDETERMINED SCAFFOLD_146, WHOLE GENOME SHOTGUN SEQUENCE"/>
    <property type="match status" value="1"/>
</dbReference>
<organism evidence="6 7">
    <name type="scientific">Desulfamplus magnetovallimortis</name>
    <dbReference type="NCBI Taxonomy" id="1246637"/>
    <lineage>
        <taxon>Bacteria</taxon>
        <taxon>Pseudomonadati</taxon>
        <taxon>Thermodesulfobacteriota</taxon>
        <taxon>Desulfobacteria</taxon>
        <taxon>Desulfobacterales</taxon>
        <taxon>Desulfobacteraceae</taxon>
        <taxon>Desulfamplus</taxon>
    </lineage>
</organism>
<proteinExistence type="predicted"/>
<evidence type="ECO:0000256" key="4">
    <source>
        <dbReference type="SAM" id="SignalP"/>
    </source>
</evidence>
<dbReference type="OrthoDB" id="262245at2"/>
<evidence type="ECO:0000313" key="6">
    <source>
        <dbReference type="EMBL" id="SLM32559.1"/>
    </source>
</evidence>
<sequence>MTKRILIISMALLTLASVAHATNYALNFDGTDDYVDCGSIDLSGSTLTLECWVKLNNFDNPGQGVISLIGTEQDGNFAYLRLGDGGVPLPLNQAQFVINIGGSPQILNGTLALEANKWYHIAGVYDTSSGMKLYINGVLDTSNLLSGTVTSNSSFFIGNNKIGDNRFIDGMMDEVRVWNTARTEAEIKANMYKEITTPNANLKAYYKMSDGSGITLTDNSDNSNPGTITNGATWKASGAFAGPRKALDFDGSNDYVNIPHNAQLSFTNESNYTIEAWIKPRSFNLLGGIVGKYHTQESYGYTLRLTFDSPYSGIRFDDMSTANGILTLDQWHHIAAINSGGTKKVYLNGVEQTLSGIPYTVAANSDPVIIGKDFLAESGTRYFNGEIDEVRIWNVARTDDQIRENMMNTLNGSDANLVAYYRMDQSDGTTLYDMTANANNGTLTNMDQATDWVDSTAFNTWIGSEDNAWATAGNWSRNSAPASTDNVGLYKLSSLANEVVISGTPTVNSLFFSSNATPTLSSDFSVNGNFLLGKDIDMQSRSITLGSSGTLVEGSYNLNASGSGNITTTRDLSNITDENVAGLGTVLTTSANMGSTTITRAHTAQTISGNPSILRYYDINPTTNTGLNATLVFNYNDSELNGLTEADLKLWKSPDGGTNWSISGGTIDTANNTITVTGQDGFSRWGAAVPTPATYNTTISTSSSGGLWSSDGGTDTWTPYATGATVSISEIEDKLNAGTSVVITTGSGAGEPGDINLSGTISKTAGDTATLTLKASRNIVFTDKIAAADRLIRIPGIITSLSNALNVVLNSRYLATLDSETGAVWLPRGSSITTNGGSVTIGGGIDPLSDYAIGTNLIVDENNSIMRGVAINGDIAAGGGNISLIGKGSTAGGVSHARGVNLSGNITTTGAGTVTIKGIGKGGSDGIAVGDTWFTDTGGYLSGAGKVRSENGTTTITGTKGTGSNAININAGSSVKTNGSGNINITSISGNVAGQSGTTTSDGGQIICGGNTTITATSTDNISLLHELNDFTGVLSIPVSSGNVSVLDTNALSLGAISATGTIDIASGVVDTGDLTLTGAMSTDDTSTSPAAIMLNAGKASGAGTATGGNIIVSGGSATVGPGGTALLYTGSVSGSTGVTALSGYVSSYYNSDETSGLSPGVGLYVAYREPAPVTVTKLQEFSTSNSLTDNFTEGTNGSGDPFVWDATAGLGGGGGILVSTSSSDQIWTAKESYNVTEGGVYTLSAYFKMAANSGYGALGFSTETINSASGSVGMPGSGNFLGISFHGGGGNWLNNALGSALSWTGGDMTYSPATWYFFELIVEAKTGNDFDLTFRIKNSDDNGNIGTLHTEHTTTLTNSDIAGASALYVFFSADGSRTGGIDNFEIELTGGVDIFYSVTYEGNGADSGTPPADGNSYAQGDSITVLGNTGTLVKTGYDFAGWNTASDGSGMTYQSGDSFVMGASNMTLYAVWTAVVPDYVLYLNGASGYGVKNSSTGIPSGNSAYSWEMWVNAATTTGQDRKVFSWGVDGINDNSVQVGFNSSGYLVINHWGASNDWTTPYLMPQHSWIHLAGTYNGTTETFYVNGVFQQSRTVSPTLSIPSNSELRVGDLITGTYNQFFHGAIKDLRIWSTALDEATISSWKDQIVTIGHPNYANLVSHYTMNQSSGSTVTDSKGSNSLTIGGITAWTQDIYGISYDSNGATSGAVPGQQTKLHDIALNLATNTGTLAKTGYTFDGWNTAADGSGTDYAEGGSYTDNVSITLYAKWSYSQTVTIGTNSGSNASETFPLIPTTFTNAKVQILITATELSNVGVPSGSDITGIQWYVTSDNTPNEVLFDLYMGHTTKTQLSSDATFEDSSGLTLVGPNMSYSGTYIGWHTADFSSSPFIWNGTDSLLIQTCRTGYAQGASDSIAYSNESGYKMVTGYNHNCSAVSGYYSETTRPYLQLIYSSSVPLLYTVTGTARYWSGSGTVSPDTHTVVASNTTTLTITPGIGSRISTITGCGGTTITGPIAISTFYTTGNITEDCTVTATFTLNSYTVTASAGTGGTISPASRTVNYNDTTTFTIIPDWGYLFNNFTGNCPSGAWSGNTYTSGVITGDCTLNATFTPKTYTVTGHATANGTVSHTNGTSSPATVDVSHGGSATFTVTPDSGYMINYVLGCNGTLAGTTYTTGPITGPCKVMAFFKSQ</sequence>
<reference evidence="6 7" key="1">
    <citation type="submission" date="2017-03" db="EMBL/GenBank/DDBJ databases">
        <authorList>
            <person name="Afonso C.L."/>
            <person name="Miller P.J."/>
            <person name="Scott M.A."/>
            <person name="Spackman E."/>
            <person name="Goraichik I."/>
            <person name="Dimitrov K.M."/>
            <person name="Suarez D.L."/>
            <person name="Swayne D.E."/>
        </authorList>
    </citation>
    <scope>NUCLEOTIDE SEQUENCE [LARGE SCALE GENOMIC DNA]</scope>
    <source>
        <strain evidence="6">PRJEB14757</strain>
    </source>
</reference>
<dbReference type="Pfam" id="PF09479">
    <property type="entry name" value="Flg_new"/>
    <property type="match status" value="2"/>
</dbReference>
<dbReference type="Proteomes" id="UP000191931">
    <property type="component" value="Unassembled WGS sequence"/>
</dbReference>
<keyword evidence="2 4" id="KW-0732">Signal</keyword>
<evidence type="ECO:0000313" key="7">
    <source>
        <dbReference type="Proteomes" id="UP000191931"/>
    </source>
</evidence>
<dbReference type="GO" id="GO:0030313">
    <property type="term" value="C:cell envelope"/>
    <property type="evidence" value="ECO:0007669"/>
    <property type="project" value="UniProtKB-SubCell"/>
</dbReference>
<dbReference type="InterPro" id="IPR006558">
    <property type="entry name" value="LamG-like"/>
</dbReference>
<dbReference type="NCBIfam" id="TIGR02543">
    <property type="entry name" value="List_Bact_rpt"/>
    <property type="match status" value="1"/>
</dbReference>
<dbReference type="InterPro" id="IPR044060">
    <property type="entry name" value="Bacterial_rp_domain"/>
</dbReference>
<dbReference type="Gene3D" id="2.60.120.200">
    <property type="match status" value="3"/>
</dbReference>